<gene>
    <name evidence="3" type="ORF">ABL78_0618</name>
</gene>
<comment type="caution">
    <text evidence="3">The sequence shown here is derived from an EMBL/GenBank/DDBJ whole genome shotgun (WGS) entry which is preliminary data.</text>
</comment>
<dbReference type="OrthoDB" id="273268at2759"/>
<evidence type="ECO:0000313" key="4">
    <source>
        <dbReference type="Proteomes" id="UP000038009"/>
    </source>
</evidence>
<dbReference type="Proteomes" id="UP000038009">
    <property type="component" value="Unassembled WGS sequence"/>
</dbReference>
<dbReference type="VEuPathDB" id="TriTrypDB:Lsey_0008_0230"/>
<reference evidence="3 4" key="1">
    <citation type="journal article" date="2015" name="PLoS Pathog.">
        <title>Leptomonas seymouri: Adaptations to the Dixenous Life Cycle Analyzed by Genome Sequencing, Transcriptome Profiling and Co-infection with Leishmania donovani.</title>
        <authorList>
            <person name="Kraeva N."/>
            <person name="Butenko A."/>
            <person name="Hlavacova J."/>
            <person name="Kostygov A."/>
            <person name="Myskova J."/>
            <person name="Grybchuk D."/>
            <person name="Lestinova T."/>
            <person name="Votypka J."/>
            <person name="Volf P."/>
            <person name="Opperdoes F."/>
            <person name="Flegontov P."/>
            <person name="Lukes J."/>
            <person name="Yurchenko V."/>
        </authorList>
    </citation>
    <scope>NUCLEOTIDE SEQUENCE [LARGE SCALE GENOMIC DNA]</scope>
    <source>
        <strain evidence="3 4">ATCC 30220</strain>
    </source>
</reference>
<keyword evidence="1" id="KW-0175">Coiled coil</keyword>
<sequence>MEVGKLVTSETCGKIFYFVIDETHPDEPQPDASKCYYIVAPSSSTFSYREAYYVLCRALCGVENRTYLHRWHSLHEQIFGTSPYVQFVNAVRESPLTQPNSFCHTAHSSPQKDGHTRPSVTLPALFLDETTARLALRKAEKELQATAETDAPPRDSAPQGCSTPVSKPLPITRVDPVAVLAENGLVRKQEVAEAPQAAEVVPHREANSLEVVQQRKLDELLSMASQWQEAAAALRGDQHHAVLQLQRDLQQERMKRLEAEERCQRQAHELEEAYPPAKKQKQPGAPLTAACAAVDSMASNAAVNEDKKMILELKQRVQELEAELTAREQRHSHDRDQLIAETQSLKQQLWQQSQAQGAQLSEFLQENAGAVKRVEKALEKREKELCAVYAQALEERDIRIAQLSQEVLQHLQSSRQLAAARSDQERLQAERVTHLEEIASQLKEWNGALRLQLNGASEEILDLRQRLQNFAQRPGNSYQEQRPLARTSLHHWLESQQSCSVCAGLSRAAAVQLADHARLAQEQLLLERARAEQKTEELNRAAQVIEQLTRGVRKAKSDVDVFLHQACAARAVDPLRSIAAAQSIT</sequence>
<protein>
    <submittedName>
        <fullName evidence="3">Uncharacterized protein</fullName>
    </submittedName>
</protein>
<evidence type="ECO:0000256" key="1">
    <source>
        <dbReference type="SAM" id="Coils"/>
    </source>
</evidence>
<feature type="coiled-coil region" evidence="1">
    <location>
        <begin position="240"/>
        <end position="269"/>
    </location>
</feature>
<keyword evidence="4" id="KW-1185">Reference proteome</keyword>
<accession>A0A0N0P8Q8</accession>
<dbReference type="AlphaFoldDB" id="A0A0N0P8Q8"/>
<dbReference type="EMBL" id="LJSK01000008">
    <property type="protein sequence ID" value="KPI90236.1"/>
    <property type="molecule type" value="Genomic_DNA"/>
</dbReference>
<feature type="region of interest" description="Disordered" evidence="2">
    <location>
        <begin position="141"/>
        <end position="169"/>
    </location>
</feature>
<name>A0A0N0P8Q8_LEPSE</name>
<feature type="coiled-coil region" evidence="1">
    <location>
        <begin position="303"/>
        <end position="330"/>
    </location>
</feature>
<feature type="coiled-coil region" evidence="1">
    <location>
        <begin position="514"/>
        <end position="551"/>
    </location>
</feature>
<dbReference type="OMA" id="GAMHELQ"/>
<evidence type="ECO:0000256" key="2">
    <source>
        <dbReference type="SAM" id="MobiDB-lite"/>
    </source>
</evidence>
<evidence type="ECO:0000313" key="3">
    <source>
        <dbReference type="EMBL" id="KPI90236.1"/>
    </source>
</evidence>
<organism evidence="3 4">
    <name type="scientific">Leptomonas seymouri</name>
    <dbReference type="NCBI Taxonomy" id="5684"/>
    <lineage>
        <taxon>Eukaryota</taxon>
        <taxon>Discoba</taxon>
        <taxon>Euglenozoa</taxon>
        <taxon>Kinetoplastea</taxon>
        <taxon>Metakinetoplastina</taxon>
        <taxon>Trypanosomatida</taxon>
        <taxon>Trypanosomatidae</taxon>
        <taxon>Leishmaniinae</taxon>
        <taxon>Leptomonas</taxon>
    </lineage>
</organism>
<proteinExistence type="predicted"/>